<dbReference type="PANTHER" id="PTHR10344:SF1">
    <property type="entry name" value="THYMIDYLATE KINASE"/>
    <property type="match status" value="1"/>
</dbReference>
<dbReference type="GO" id="GO:0006227">
    <property type="term" value="P:dUDP biosynthetic process"/>
    <property type="evidence" value="ECO:0007669"/>
    <property type="project" value="TreeGrafter"/>
</dbReference>
<proteinExistence type="predicted"/>
<organism evidence="2 3">
    <name type="scientific">Tetracentron sinense</name>
    <name type="common">Spur-leaf</name>
    <dbReference type="NCBI Taxonomy" id="13715"/>
    <lineage>
        <taxon>Eukaryota</taxon>
        <taxon>Viridiplantae</taxon>
        <taxon>Streptophyta</taxon>
        <taxon>Embryophyta</taxon>
        <taxon>Tracheophyta</taxon>
        <taxon>Spermatophyta</taxon>
        <taxon>Magnoliopsida</taxon>
        <taxon>Trochodendrales</taxon>
        <taxon>Trochodendraceae</taxon>
        <taxon>Tetracentron</taxon>
    </lineage>
</organism>
<dbReference type="GO" id="GO:0005634">
    <property type="term" value="C:nucleus"/>
    <property type="evidence" value="ECO:0007669"/>
    <property type="project" value="TreeGrafter"/>
</dbReference>
<dbReference type="PANTHER" id="PTHR10344">
    <property type="entry name" value="THYMIDYLATE KINASE"/>
    <property type="match status" value="1"/>
</dbReference>
<keyword evidence="3" id="KW-1185">Reference proteome</keyword>
<protein>
    <submittedName>
        <fullName evidence="2">Uncharacterized protein</fullName>
    </submittedName>
</protein>
<name>A0A834YCL0_TETSI</name>
<gene>
    <name evidence="2" type="ORF">HHK36_029947</name>
</gene>
<evidence type="ECO:0000313" key="3">
    <source>
        <dbReference type="Proteomes" id="UP000655225"/>
    </source>
</evidence>
<accession>A0A834YCL0</accession>
<dbReference type="Proteomes" id="UP000655225">
    <property type="component" value="Unassembled WGS sequence"/>
</dbReference>
<dbReference type="GO" id="GO:0006235">
    <property type="term" value="P:dTTP biosynthetic process"/>
    <property type="evidence" value="ECO:0007669"/>
    <property type="project" value="TreeGrafter"/>
</dbReference>
<feature type="region of interest" description="Disordered" evidence="1">
    <location>
        <begin position="1"/>
        <end position="25"/>
    </location>
</feature>
<dbReference type="GO" id="GO:0005829">
    <property type="term" value="C:cytosol"/>
    <property type="evidence" value="ECO:0007669"/>
    <property type="project" value="TreeGrafter"/>
</dbReference>
<dbReference type="Gene3D" id="3.40.50.300">
    <property type="entry name" value="P-loop containing nucleotide triphosphate hydrolases"/>
    <property type="match status" value="1"/>
</dbReference>
<sequence>MVGGRGRGHRDEPPPRDRDVRDIEMGDLRRQVQQLTERLERCESLSRDDFSLGSVDDVNPFRRGALRDDPDDGVWASRKTRYQGRVRDVDLKWTYRILKVVDGEYGLRSGTTLIVDQYSCFGVPLSSTKGIDTEWCKVKTCLKLLKPYRHEASFVYGLWMARGSLFQVLEMGLLAPYLVVYLDIPREKAAERGCGGERYEQLKFRRKVSQHYNILHNANLEGTYW</sequence>
<dbReference type="InterPro" id="IPR027417">
    <property type="entry name" value="P-loop_NTPase"/>
</dbReference>
<evidence type="ECO:0000256" key="1">
    <source>
        <dbReference type="SAM" id="MobiDB-lite"/>
    </source>
</evidence>
<reference evidence="2 3" key="1">
    <citation type="submission" date="2020-04" db="EMBL/GenBank/DDBJ databases">
        <title>Plant Genome Project.</title>
        <authorList>
            <person name="Zhang R.-G."/>
        </authorList>
    </citation>
    <scope>NUCLEOTIDE SEQUENCE [LARGE SCALE GENOMIC DNA]</scope>
    <source>
        <strain evidence="2">YNK0</strain>
        <tissue evidence="2">Leaf</tissue>
    </source>
</reference>
<dbReference type="GO" id="GO:0005739">
    <property type="term" value="C:mitochondrion"/>
    <property type="evidence" value="ECO:0007669"/>
    <property type="project" value="TreeGrafter"/>
</dbReference>
<evidence type="ECO:0000313" key="2">
    <source>
        <dbReference type="EMBL" id="KAF8378599.1"/>
    </source>
</evidence>
<dbReference type="GO" id="GO:0004798">
    <property type="term" value="F:dTMP kinase activity"/>
    <property type="evidence" value="ECO:0007669"/>
    <property type="project" value="TreeGrafter"/>
</dbReference>
<dbReference type="GO" id="GO:0004550">
    <property type="term" value="F:nucleoside diphosphate kinase activity"/>
    <property type="evidence" value="ECO:0007669"/>
    <property type="project" value="TreeGrafter"/>
</dbReference>
<dbReference type="AlphaFoldDB" id="A0A834YCL0"/>
<dbReference type="EMBL" id="JABCRI010000023">
    <property type="protein sequence ID" value="KAF8378599.1"/>
    <property type="molecule type" value="Genomic_DNA"/>
</dbReference>
<dbReference type="OrthoDB" id="425602at2759"/>
<comment type="caution">
    <text evidence="2">The sequence shown here is derived from an EMBL/GenBank/DDBJ whole genome shotgun (WGS) entry which is preliminary data.</text>
</comment>
<dbReference type="GO" id="GO:0006233">
    <property type="term" value="P:dTDP biosynthetic process"/>
    <property type="evidence" value="ECO:0007669"/>
    <property type="project" value="TreeGrafter"/>
</dbReference>
<feature type="compositionally biased region" description="Basic and acidic residues" evidence="1">
    <location>
        <begin position="9"/>
        <end position="25"/>
    </location>
</feature>